<evidence type="ECO:0000313" key="3">
    <source>
        <dbReference type="Proteomes" id="UP000238288"/>
    </source>
</evidence>
<name>A0A2K4X9W1_PSEVC</name>
<dbReference type="OrthoDB" id="6686920at2"/>
<reference evidence="2 3" key="2">
    <citation type="submission" date="2017-11" db="EMBL/GenBank/DDBJ databases">
        <authorList>
            <person name="Han C.G."/>
        </authorList>
    </citation>
    <scope>NUCLEOTIDE SEQUENCE [LARGE SCALE GENOMIC DNA]</scope>
    <source>
        <strain evidence="3">ATCC 43555</strain>
        <strain evidence="2">ATCC43555</strain>
    </source>
</reference>
<gene>
    <name evidence="2" type="ORF">PCAR9_A30268</name>
    <name evidence="1" type="ORF">PCARR_a3847</name>
</gene>
<evidence type="ECO:0000313" key="4">
    <source>
        <dbReference type="Proteomes" id="UP000615003"/>
    </source>
</evidence>
<evidence type="ECO:0000313" key="2">
    <source>
        <dbReference type="EMBL" id="SOU41102.1"/>
    </source>
</evidence>
<dbReference type="EMBL" id="LT965928">
    <property type="protein sequence ID" value="SOU41102.1"/>
    <property type="molecule type" value="Genomic_DNA"/>
</dbReference>
<dbReference type="Proteomes" id="UP000238288">
    <property type="component" value="Chromosome PCAR9a"/>
</dbReference>
<dbReference type="Proteomes" id="UP000615003">
    <property type="component" value="Unassembled WGS sequence"/>
</dbReference>
<proteinExistence type="predicted"/>
<dbReference type="EMBL" id="AQGW01000010">
    <property type="protein sequence ID" value="MBE0380716.1"/>
    <property type="molecule type" value="Genomic_DNA"/>
</dbReference>
<accession>A0A2K4X9W1</accession>
<reference evidence="1 4" key="1">
    <citation type="submission" date="2015-06" db="EMBL/GenBank/DDBJ databases">
        <title>Genome sequence of Pseudoalteromonas carrageenovora.</title>
        <authorList>
            <person name="Xie B.-B."/>
            <person name="Rong J.-C."/>
            <person name="Qin Q.-L."/>
            <person name="Zhang Y.-Z."/>
        </authorList>
    </citation>
    <scope>NUCLEOTIDE SEQUENCE [LARGE SCALE GENOMIC DNA]</scope>
    <source>
        <strain evidence="1 4">IAM 12662</strain>
    </source>
</reference>
<dbReference type="AlphaFoldDB" id="A0A2K4X9W1"/>
<keyword evidence="4" id="KW-1185">Reference proteome</keyword>
<organism evidence="2 3">
    <name type="scientific">Pseudoalteromonas carrageenovora IAM 12662</name>
    <dbReference type="NCBI Taxonomy" id="1314868"/>
    <lineage>
        <taxon>Bacteria</taxon>
        <taxon>Pseudomonadati</taxon>
        <taxon>Pseudomonadota</taxon>
        <taxon>Gammaproteobacteria</taxon>
        <taxon>Alteromonadales</taxon>
        <taxon>Pseudoalteromonadaceae</taxon>
        <taxon>Pseudoalteromonas</taxon>
    </lineage>
</organism>
<protein>
    <submittedName>
        <fullName evidence="2">Uncharacterized protein</fullName>
    </submittedName>
</protein>
<evidence type="ECO:0000313" key="1">
    <source>
        <dbReference type="EMBL" id="MBE0380716.1"/>
    </source>
</evidence>
<dbReference type="RefSeq" id="WP_104642771.1">
    <property type="nucleotide sequence ID" value="NZ_AQGW01000010.1"/>
</dbReference>
<sequence length="269" mass="30298">MEAAVAKDKNNNLTLKIFEEYLHKDIDKPTVNFRMRTVGPSRQGPIRKIKVHNGAHGATWAKSIINSSLRTISINVFLNFKKNNLRDGDYKKLKGLAVDGIKKYWSNSITVAGVRFNVIVNPLHKNSADAIPVDLEIEETPDYGRSSNPSILGIDASFKYQKGSRKAGIPEEMINEEFKLVSAHEFGHSILMYVGGISLSWGHKGSSNTLLQSVKSSTPGYPKKGKIDLMRYYNETKNNADMKQRITNSIAFEIDIKRLIWSSEIVWKK</sequence>
<dbReference type="GeneID" id="93663759"/>